<keyword evidence="4" id="KW-1185">Reference proteome</keyword>
<dbReference type="Gene3D" id="3.40.50.720">
    <property type="entry name" value="NAD(P)-binding Rossmann-like Domain"/>
    <property type="match status" value="1"/>
</dbReference>
<dbReference type="Proteomes" id="UP000280008">
    <property type="component" value="Unassembled WGS sequence"/>
</dbReference>
<dbReference type="PANTHER" id="PTHR24320">
    <property type="entry name" value="RETINOL DEHYDROGENASE"/>
    <property type="match status" value="1"/>
</dbReference>
<keyword evidence="2" id="KW-0560">Oxidoreductase</keyword>
<name>A0A495IE31_9MICO</name>
<gene>
    <name evidence="3" type="ORF">C8E83_0477</name>
</gene>
<dbReference type="InterPro" id="IPR036291">
    <property type="entry name" value="NAD(P)-bd_dom_sf"/>
</dbReference>
<proteinExistence type="inferred from homology"/>
<dbReference type="RefSeq" id="WP_121368253.1">
    <property type="nucleotide sequence ID" value="NZ_RBKS01000001.1"/>
</dbReference>
<comment type="similarity">
    <text evidence="1">Belongs to the short-chain dehydrogenases/reductases (SDR) family.</text>
</comment>
<organism evidence="3 4">
    <name type="scientific">Frondihabitans australicus</name>
    <dbReference type="NCBI Taxonomy" id="386892"/>
    <lineage>
        <taxon>Bacteria</taxon>
        <taxon>Bacillati</taxon>
        <taxon>Actinomycetota</taxon>
        <taxon>Actinomycetes</taxon>
        <taxon>Micrococcales</taxon>
        <taxon>Microbacteriaceae</taxon>
        <taxon>Frondihabitans</taxon>
    </lineage>
</organism>
<evidence type="ECO:0000256" key="1">
    <source>
        <dbReference type="ARBA" id="ARBA00006484"/>
    </source>
</evidence>
<evidence type="ECO:0000313" key="3">
    <source>
        <dbReference type="EMBL" id="RKR73385.1"/>
    </source>
</evidence>
<comment type="caution">
    <text evidence="3">The sequence shown here is derived from an EMBL/GenBank/DDBJ whole genome shotgun (WGS) entry which is preliminary data.</text>
</comment>
<dbReference type="GO" id="GO:0016491">
    <property type="term" value="F:oxidoreductase activity"/>
    <property type="evidence" value="ECO:0007669"/>
    <property type="project" value="UniProtKB-KW"/>
</dbReference>
<dbReference type="EMBL" id="RBKS01000001">
    <property type="protein sequence ID" value="RKR73385.1"/>
    <property type="molecule type" value="Genomic_DNA"/>
</dbReference>
<reference evidence="3 4" key="1">
    <citation type="submission" date="2018-10" db="EMBL/GenBank/DDBJ databases">
        <title>Sequencing the genomes of 1000 actinobacteria strains.</title>
        <authorList>
            <person name="Klenk H.-P."/>
        </authorList>
    </citation>
    <scope>NUCLEOTIDE SEQUENCE [LARGE SCALE GENOMIC DNA]</scope>
    <source>
        <strain evidence="3 4">DSM 17894</strain>
    </source>
</reference>
<dbReference type="PANTHER" id="PTHR24320:SF148">
    <property type="entry name" value="NAD(P)-BINDING ROSSMANN-FOLD SUPERFAMILY PROTEIN"/>
    <property type="match status" value="1"/>
</dbReference>
<sequence>MTPTDPAAPGTAGTAGGSAWVITGPTSGIGHRTALELAKHGTVVLVGRSPAKLAAVEAEIREAGGSAVSVTGDLADIPSARRAAREVAALGLPIGGVLNNAGIMSMKPFSSPQGFDGTYATDHLGPFAFTEALLPQLADGTHVVFIVSAVEDPERVPAVRAGFRGSRFISVEASSRGEWLTDGGSRLPGADAYATSKQGNLATALAFAREYPRLRFSAIEPGVNPGSNLSRDASPALLRLSKMLAPALTLLPHFTTPKRAGRVIAGILTGAGATGTYYDENARPMRGSHQVMDPAFQDDYVRQTRELLATVPDAA</sequence>
<protein>
    <submittedName>
        <fullName evidence="3">Short subunit dehydrogenase</fullName>
    </submittedName>
</protein>
<evidence type="ECO:0000313" key="4">
    <source>
        <dbReference type="Proteomes" id="UP000280008"/>
    </source>
</evidence>
<dbReference type="Pfam" id="PF00106">
    <property type="entry name" value="adh_short"/>
    <property type="match status" value="1"/>
</dbReference>
<dbReference type="AlphaFoldDB" id="A0A495IE31"/>
<dbReference type="SUPFAM" id="SSF51735">
    <property type="entry name" value="NAD(P)-binding Rossmann-fold domains"/>
    <property type="match status" value="1"/>
</dbReference>
<accession>A0A495IE31</accession>
<dbReference type="InterPro" id="IPR002347">
    <property type="entry name" value="SDR_fam"/>
</dbReference>
<evidence type="ECO:0000256" key="2">
    <source>
        <dbReference type="ARBA" id="ARBA00023002"/>
    </source>
</evidence>
<dbReference type="OrthoDB" id="9792003at2"/>